<dbReference type="Pfam" id="PF01496">
    <property type="entry name" value="V_ATPase_I"/>
    <property type="match status" value="1"/>
</dbReference>
<keyword evidence="5 8" id="KW-1133">Transmembrane helix</keyword>
<dbReference type="PANTHER" id="PTHR11629">
    <property type="entry name" value="VACUOLAR PROTON ATPASES"/>
    <property type="match status" value="1"/>
</dbReference>
<protein>
    <submittedName>
        <fullName evidence="9">V/A-type H+-transporting ATPase subunit I</fullName>
    </submittedName>
</protein>
<name>A0A1W1Y1R4_9LACT</name>
<feature type="transmembrane region" description="Helical" evidence="8">
    <location>
        <begin position="353"/>
        <end position="385"/>
    </location>
</feature>
<keyword evidence="3" id="KW-0813">Transport</keyword>
<sequence length="645" mass="73990">MITKMTLVNITGPRDDIDRMADEYLSHYEIHLVNALKELSEISTLKPYTSSNPYEPWLEKIDTLLQLTNVNNEHQHIDKPYSFDEAKHLITDIDHSLVNEQSELEHLRSQYNDVNDKATAFKPFVGLDFDLEKILSMSHIKFRFGRFTKENYLKFKKYIDRMVPSIFIPAEETDTHVYGVYFTPVESRQRVDALYLSLAWERIYLPEEKGQPKDIYARYANQAEQLSRKIADSKSKLRALITPAIPDLLTAQSRLEDLSKAYGVRKYAAITREEFARKETRYLVIGWMEQKAAKQLEQEVSDDSLITMYIEDDEDNKNQTPPTKMKNNLFIRPFELLTKMYGVPNYREMDPTFLVALTYTILFGAMFGDVGQGLVLFLVGLIGVFKPKLRPLTILSSVGLSSTIFGFLYGSIFGFEDVIPTLWLNPMEHMTEIPFFGRLNTVFIVAVCFGLFLMIMTMTINIWQQWKNNNRWEALLDKNGIAGLIFYGILVFMLVLYMTGNPIPATALLGIVLALSLLTIAFKDEIITKLEHKKDENGDGIVIKLLTVFFETFETLLTYFSNSISFVRVGAFAISHGAMMGVVLMFAGAENADQINWLVIILGNLFVIGFEGLVVAIQVLRLEFYEIFSHFYKGDGIEFKNSWSK</sequence>
<dbReference type="GO" id="GO:0007035">
    <property type="term" value="P:vacuolar acidification"/>
    <property type="evidence" value="ECO:0007669"/>
    <property type="project" value="TreeGrafter"/>
</dbReference>
<accession>A0A1W1Y1R4</accession>
<dbReference type="GO" id="GO:0051117">
    <property type="term" value="F:ATPase binding"/>
    <property type="evidence" value="ECO:0007669"/>
    <property type="project" value="TreeGrafter"/>
</dbReference>
<keyword evidence="7 8" id="KW-0472">Membrane</keyword>
<comment type="similarity">
    <text evidence="2">Belongs to the V-ATPase 116 kDa subunit family.</text>
</comment>
<evidence type="ECO:0000256" key="1">
    <source>
        <dbReference type="ARBA" id="ARBA00004141"/>
    </source>
</evidence>
<dbReference type="OrthoDB" id="9803814at2"/>
<evidence type="ECO:0000256" key="5">
    <source>
        <dbReference type="ARBA" id="ARBA00022989"/>
    </source>
</evidence>
<dbReference type="AlphaFoldDB" id="A0A1W1Y1R4"/>
<dbReference type="GO" id="GO:0046961">
    <property type="term" value="F:proton-transporting ATPase activity, rotational mechanism"/>
    <property type="evidence" value="ECO:0007669"/>
    <property type="project" value="InterPro"/>
</dbReference>
<feature type="transmembrane region" description="Helical" evidence="8">
    <location>
        <begin position="566"/>
        <end position="588"/>
    </location>
</feature>
<dbReference type="InterPro" id="IPR002490">
    <property type="entry name" value="V-ATPase_116kDa_su"/>
</dbReference>
<organism evidence="9 10">
    <name type="scientific">Aerococcus suis</name>
    <dbReference type="NCBI Taxonomy" id="371602"/>
    <lineage>
        <taxon>Bacteria</taxon>
        <taxon>Bacillati</taxon>
        <taxon>Bacillota</taxon>
        <taxon>Bacilli</taxon>
        <taxon>Lactobacillales</taxon>
        <taxon>Aerococcaceae</taxon>
        <taxon>Aerococcus</taxon>
    </lineage>
</organism>
<feature type="transmembrane region" description="Helical" evidence="8">
    <location>
        <begin position="481"/>
        <end position="499"/>
    </location>
</feature>
<evidence type="ECO:0000256" key="7">
    <source>
        <dbReference type="ARBA" id="ARBA00023136"/>
    </source>
</evidence>
<gene>
    <name evidence="9" type="ORF">SAMN04487984_0028</name>
</gene>
<feature type="transmembrane region" description="Helical" evidence="8">
    <location>
        <begin position="392"/>
        <end position="415"/>
    </location>
</feature>
<dbReference type="PANTHER" id="PTHR11629:SF63">
    <property type="entry name" value="V-TYPE PROTON ATPASE SUBUNIT A"/>
    <property type="match status" value="1"/>
</dbReference>
<proteinExistence type="inferred from homology"/>
<dbReference type="EMBL" id="FWXK01000001">
    <property type="protein sequence ID" value="SMC30075.1"/>
    <property type="molecule type" value="Genomic_DNA"/>
</dbReference>
<feature type="transmembrane region" description="Helical" evidence="8">
    <location>
        <begin position="595"/>
        <end position="620"/>
    </location>
</feature>
<feature type="transmembrane region" description="Helical" evidence="8">
    <location>
        <begin position="505"/>
        <end position="522"/>
    </location>
</feature>
<keyword evidence="6" id="KW-0406">Ion transport</keyword>
<evidence type="ECO:0000256" key="4">
    <source>
        <dbReference type="ARBA" id="ARBA00022692"/>
    </source>
</evidence>
<dbReference type="Proteomes" id="UP000243884">
    <property type="component" value="Unassembled WGS sequence"/>
</dbReference>
<evidence type="ECO:0000256" key="6">
    <source>
        <dbReference type="ARBA" id="ARBA00023065"/>
    </source>
</evidence>
<keyword evidence="10" id="KW-1185">Reference proteome</keyword>
<evidence type="ECO:0000256" key="2">
    <source>
        <dbReference type="ARBA" id="ARBA00009904"/>
    </source>
</evidence>
<evidence type="ECO:0000256" key="3">
    <source>
        <dbReference type="ARBA" id="ARBA00022448"/>
    </source>
</evidence>
<keyword evidence="4 8" id="KW-0812">Transmembrane</keyword>
<dbReference type="RefSeq" id="WP_084097657.1">
    <property type="nucleotide sequence ID" value="NZ_FWXK01000001.1"/>
</dbReference>
<feature type="transmembrane region" description="Helical" evidence="8">
    <location>
        <begin position="435"/>
        <end position="460"/>
    </location>
</feature>
<dbReference type="GO" id="GO:0033179">
    <property type="term" value="C:proton-transporting V-type ATPase, V0 domain"/>
    <property type="evidence" value="ECO:0007669"/>
    <property type="project" value="InterPro"/>
</dbReference>
<dbReference type="GO" id="GO:0016471">
    <property type="term" value="C:vacuolar proton-transporting V-type ATPase complex"/>
    <property type="evidence" value="ECO:0007669"/>
    <property type="project" value="TreeGrafter"/>
</dbReference>
<evidence type="ECO:0000256" key="8">
    <source>
        <dbReference type="SAM" id="Phobius"/>
    </source>
</evidence>
<dbReference type="STRING" id="371602.SAMN04487984_0028"/>
<comment type="subcellular location">
    <subcellularLocation>
        <location evidence="1">Membrane</location>
        <topology evidence="1">Multi-pass membrane protein</topology>
    </subcellularLocation>
</comment>
<reference evidence="10" key="1">
    <citation type="submission" date="2017-04" db="EMBL/GenBank/DDBJ databases">
        <authorList>
            <person name="Varghese N."/>
            <person name="Submissions S."/>
        </authorList>
    </citation>
    <scope>NUCLEOTIDE SEQUENCE [LARGE SCALE GENOMIC DNA]</scope>
    <source>
        <strain evidence="10">DSM 21500</strain>
    </source>
</reference>
<evidence type="ECO:0000313" key="10">
    <source>
        <dbReference type="Proteomes" id="UP000243884"/>
    </source>
</evidence>
<evidence type="ECO:0000313" key="9">
    <source>
        <dbReference type="EMBL" id="SMC30075.1"/>
    </source>
</evidence>